<proteinExistence type="predicted"/>
<dbReference type="EMBL" id="BART01009013">
    <property type="protein sequence ID" value="GAG61437.1"/>
    <property type="molecule type" value="Genomic_DNA"/>
</dbReference>
<gene>
    <name evidence="1" type="ORF">S01H4_20102</name>
</gene>
<name>X0ZTV7_9ZZZZ</name>
<comment type="caution">
    <text evidence="1">The sequence shown here is derived from an EMBL/GenBank/DDBJ whole genome shotgun (WGS) entry which is preliminary data.</text>
</comment>
<organism evidence="1">
    <name type="scientific">marine sediment metagenome</name>
    <dbReference type="NCBI Taxonomy" id="412755"/>
    <lineage>
        <taxon>unclassified sequences</taxon>
        <taxon>metagenomes</taxon>
        <taxon>ecological metagenomes</taxon>
    </lineage>
</organism>
<dbReference type="AlphaFoldDB" id="X0ZTV7"/>
<accession>X0ZTV7</accession>
<protein>
    <submittedName>
        <fullName evidence="1">Uncharacterized protein</fullName>
    </submittedName>
</protein>
<dbReference type="Gene3D" id="1.20.58.100">
    <property type="entry name" value="Fumarate reductase/succinate dehydrogenase flavoprotein-like, C-terminal domain"/>
    <property type="match status" value="1"/>
</dbReference>
<evidence type="ECO:0000313" key="1">
    <source>
        <dbReference type="EMBL" id="GAG61437.1"/>
    </source>
</evidence>
<sequence>KFSHIPDWHDRGLREVVDPALISQDWNFIKSTMWNYVGLVRTEYGKI</sequence>
<feature type="non-terminal residue" evidence="1">
    <location>
        <position position="1"/>
    </location>
</feature>
<reference evidence="1" key="1">
    <citation type="journal article" date="2014" name="Front. Microbiol.">
        <title>High frequency of phylogenetically diverse reductive dehalogenase-homologous genes in deep subseafloor sedimentary metagenomes.</title>
        <authorList>
            <person name="Kawai M."/>
            <person name="Futagami T."/>
            <person name="Toyoda A."/>
            <person name="Takaki Y."/>
            <person name="Nishi S."/>
            <person name="Hori S."/>
            <person name="Arai W."/>
            <person name="Tsubouchi T."/>
            <person name="Morono Y."/>
            <person name="Uchiyama I."/>
            <person name="Ito T."/>
            <person name="Fujiyama A."/>
            <person name="Inagaki F."/>
            <person name="Takami H."/>
        </authorList>
    </citation>
    <scope>NUCLEOTIDE SEQUENCE</scope>
    <source>
        <strain evidence="1">Expedition CK06-06</strain>
    </source>
</reference>